<dbReference type="PANTHER" id="PTHR47507">
    <property type="entry name" value="BARRIER TO AUTOINTEGRATION FACTOR 2"/>
    <property type="match status" value="1"/>
</dbReference>
<dbReference type="InterPro" id="IPR004122">
    <property type="entry name" value="BAF_prot"/>
</dbReference>
<name>A0AA88H9A6_ARTSF</name>
<comment type="caution">
    <text evidence="5">The sequence shown here is derived from an EMBL/GenBank/DDBJ whole genome shotgun (WGS) entry which is preliminary data.</text>
</comment>
<dbReference type="GO" id="GO:0000793">
    <property type="term" value="C:condensed chromosome"/>
    <property type="evidence" value="ECO:0007669"/>
    <property type="project" value="TreeGrafter"/>
</dbReference>
<gene>
    <name evidence="5" type="ORF">QYM36_015486</name>
</gene>
<dbReference type="PANTHER" id="PTHR47507:SF6">
    <property type="entry name" value="BARRIER-TO-AUTOINTEGRATION FACTOR"/>
    <property type="match status" value="1"/>
</dbReference>
<reference evidence="5" key="1">
    <citation type="submission" date="2023-07" db="EMBL/GenBank/DDBJ databases">
        <title>Chromosome-level genome assembly of Artemia franciscana.</title>
        <authorList>
            <person name="Jo E."/>
        </authorList>
    </citation>
    <scope>NUCLEOTIDE SEQUENCE</scope>
    <source>
        <tissue evidence="5">Whole body</tissue>
    </source>
</reference>
<dbReference type="Gene3D" id="1.10.150.40">
    <property type="entry name" value="Barrier-to-autointegration factor, BAF"/>
    <property type="match status" value="1"/>
</dbReference>
<dbReference type="Pfam" id="PF02961">
    <property type="entry name" value="SAM_BAF"/>
    <property type="match status" value="1"/>
</dbReference>
<keyword evidence="6" id="KW-1185">Reference proteome</keyword>
<evidence type="ECO:0000313" key="6">
    <source>
        <dbReference type="Proteomes" id="UP001187531"/>
    </source>
</evidence>
<dbReference type="GO" id="GO:0051276">
    <property type="term" value="P:chromosome organization"/>
    <property type="evidence" value="ECO:0007669"/>
    <property type="project" value="TreeGrafter"/>
</dbReference>
<dbReference type="SMART" id="SM01023">
    <property type="entry name" value="BAF"/>
    <property type="match status" value="1"/>
</dbReference>
<dbReference type="InterPro" id="IPR036617">
    <property type="entry name" value="BAF_sf"/>
</dbReference>
<dbReference type="AlphaFoldDB" id="A0AA88H9A6"/>
<evidence type="ECO:0000256" key="1">
    <source>
        <dbReference type="ARBA" id="ARBA00004123"/>
    </source>
</evidence>
<evidence type="ECO:0000256" key="4">
    <source>
        <dbReference type="ARBA" id="ARBA00079764"/>
    </source>
</evidence>
<dbReference type="SUPFAM" id="SSF47798">
    <property type="entry name" value="Barrier-to-autointegration factor, BAF"/>
    <property type="match status" value="1"/>
</dbReference>
<keyword evidence="2" id="KW-0539">Nucleus</keyword>
<organism evidence="5 6">
    <name type="scientific">Artemia franciscana</name>
    <name type="common">Brine shrimp</name>
    <name type="synonym">Artemia sanfranciscana</name>
    <dbReference type="NCBI Taxonomy" id="6661"/>
    <lineage>
        <taxon>Eukaryota</taxon>
        <taxon>Metazoa</taxon>
        <taxon>Ecdysozoa</taxon>
        <taxon>Arthropoda</taxon>
        <taxon>Crustacea</taxon>
        <taxon>Branchiopoda</taxon>
        <taxon>Anostraca</taxon>
        <taxon>Artemiidae</taxon>
        <taxon>Artemia</taxon>
    </lineage>
</organism>
<protein>
    <recommendedName>
        <fullName evidence="3">Barrier-to-autointegration factor-like protein</fullName>
    </recommendedName>
    <alternativeName>
        <fullName evidence="4">Barrier-to-autointegration factor 2</fullName>
    </alternativeName>
</protein>
<dbReference type="GO" id="GO:0005634">
    <property type="term" value="C:nucleus"/>
    <property type="evidence" value="ECO:0007669"/>
    <property type="project" value="UniProtKB-SubCell"/>
</dbReference>
<evidence type="ECO:0000256" key="2">
    <source>
        <dbReference type="ARBA" id="ARBA00023242"/>
    </source>
</evidence>
<dbReference type="FunFam" id="1.10.150.40:FF:000002">
    <property type="entry name" value="Barrier to autointegration factor 2"/>
    <property type="match status" value="1"/>
</dbReference>
<dbReference type="GO" id="GO:0003677">
    <property type="term" value="F:DNA binding"/>
    <property type="evidence" value="ECO:0007669"/>
    <property type="project" value="InterPro"/>
</dbReference>
<evidence type="ECO:0000256" key="3">
    <source>
        <dbReference type="ARBA" id="ARBA00074730"/>
    </source>
</evidence>
<evidence type="ECO:0000313" key="5">
    <source>
        <dbReference type="EMBL" id="KAK2707815.1"/>
    </source>
</evidence>
<accession>A0AA88H9A6</accession>
<sequence>MSTTSQKHKNFIAEPMGEKPVTDLAGIGEVLGKKLESKGYDKAFIVLGQFLVLKKDKELFSDWLKHTIGANSKQSGDCAQCLSDWCDEFL</sequence>
<comment type="subcellular location">
    <subcellularLocation>
        <location evidence="1">Nucleus</location>
    </subcellularLocation>
</comment>
<dbReference type="InterPro" id="IPR051387">
    <property type="entry name" value="BAF"/>
</dbReference>
<proteinExistence type="predicted"/>
<dbReference type="Proteomes" id="UP001187531">
    <property type="component" value="Unassembled WGS sequence"/>
</dbReference>
<dbReference type="EMBL" id="JAVRJZ010000019">
    <property type="protein sequence ID" value="KAK2707815.1"/>
    <property type="molecule type" value="Genomic_DNA"/>
</dbReference>